<dbReference type="InterPro" id="IPR053158">
    <property type="entry name" value="CapK_Type1_Caps_Biosynth"/>
</dbReference>
<protein>
    <recommendedName>
        <fullName evidence="3">AMP-dependent synthetase</fullName>
    </recommendedName>
</protein>
<organism evidence="1 2">
    <name type="scientific">Sneathiella marina</name>
    <dbReference type="NCBI Taxonomy" id="2950108"/>
    <lineage>
        <taxon>Bacteria</taxon>
        <taxon>Pseudomonadati</taxon>
        <taxon>Pseudomonadota</taxon>
        <taxon>Alphaproteobacteria</taxon>
        <taxon>Sneathiellales</taxon>
        <taxon>Sneathiellaceae</taxon>
        <taxon>Sneathiella</taxon>
    </lineage>
</organism>
<proteinExistence type="predicted"/>
<dbReference type="SUPFAM" id="SSF56801">
    <property type="entry name" value="Acetyl-CoA synthetase-like"/>
    <property type="match status" value="1"/>
</dbReference>
<dbReference type="InterPro" id="IPR042099">
    <property type="entry name" value="ANL_N_sf"/>
</dbReference>
<name>A0ABY4W393_9PROT</name>
<accession>A0ABY4W393</accession>
<dbReference type="Gene3D" id="3.40.50.12780">
    <property type="entry name" value="N-terminal domain of ligase-like"/>
    <property type="match status" value="1"/>
</dbReference>
<evidence type="ECO:0000313" key="2">
    <source>
        <dbReference type="Proteomes" id="UP001056291"/>
    </source>
</evidence>
<gene>
    <name evidence="1" type="ORF">NBZ79_00820</name>
</gene>
<dbReference type="RefSeq" id="WP_251934591.1">
    <property type="nucleotide sequence ID" value="NZ_CP098747.1"/>
</dbReference>
<dbReference type="PANTHER" id="PTHR36932">
    <property type="entry name" value="CAPSULAR POLYSACCHARIDE BIOSYNTHESIS PROTEIN"/>
    <property type="match status" value="1"/>
</dbReference>
<dbReference type="PANTHER" id="PTHR36932:SF1">
    <property type="entry name" value="CAPSULAR POLYSACCHARIDE BIOSYNTHESIS PROTEIN"/>
    <property type="match status" value="1"/>
</dbReference>
<evidence type="ECO:0000313" key="1">
    <source>
        <dbReference type="EMBL" id="USG61518.1"/>
    </source>
</evidence>
<reference evidence="1" key="1">
    <citation type="submission" date="2022-06" db="EMBL/GenBank/DDBJ databases">
        <title>Sneathiella actinostolidae sp. nov., isolated from a sea anemonein the Western Pacific Ocean.</title>
        <authorList>
            <person name="Wei M.J."/>
        </authorList>
    </citation>
    <scope>NUCLEOTIDE SEQUENCE</scope>
    <source>
        <strain evidence="1">PHK-P5</strain>
    </source>
</reference>
<dbReference type="EMBL" id="CP098747">
    <property type="protein sequence ID" value="USG61518.1"/>
    <property type="molecule type" value="Genomic_DNA"/>
</dbReference>
<evidence type="ECO:0008006" key="3">
    <source>
        <dbReference type="Google" id="ProtNLM"/>
    </source>
</evidence>
<sequence length="462" mass="51750">MSHRFRLSGEKRQRHLDAIAKRLPAHLARLSWSAETLKQERQKGLRSLLKHATENSPWHKDRLSNIDIDTFQEKDLESLPIMTKGDVMGNWDQIVTDARLTLEGANNHITQKLRDPEAPYYYLDDYEIFATGGSTGSRGVFVWGWDEFIEIACATFRYQMRDEPTETLTGDHLLAVVEAGETVHGSPFLFSVTPYPDLAVEWFPAATPMTTLVSQLNKAQPSQINGFSSAIQELAIEAVAGNLDISPHRVSSNSEPLLPEARIAAKEAWGLEINNMWGCVEVGHIGVECDAHQGMHMTDDMVICEFVDHDNRPTDNPDEIDKILATSLFGTSLPMIRYEISDIAIPSKNLCSCGSIFPLIEEVRGRADDAFIYENDVKIHPLVFRTPLGQHPQIEEYQVRQTKTGAIISVVSVGDVDKTLLESDLESALIAHGLTAPEIIVEFVETVQRHKETGKLRRFIPI</sequence>
<keyword evidence="2" id="KW-1185">Reference proteome</keyword>
<dbReference type="Proteomes" id="UP001056291">
    <property type="component" value="Chromosome"/>
</dbReference>